<evidence type="ECO:0000313" key="1">
    <source>
        <dbReference type="EMBL" id="SVC54919.1"/>
    </source>
</evidence>
<organism evidence="1">
    <name type="scientific">marine metagenome</name>
    <dbReference type="NCBI Taxonomy" id="408172"/>
    <lineage>
        <taxon>unclassified sequences</taxon>
        <taxon>metagenomes</taxon>
        <taxon>ecological metagenomes</taxon>
    </lineage>
</organism>
<name>A0A382N1A5_9ZZZZ</name>
<dbReference type="EMBL" id="UINC01097314">
    <property type="protein sequence ID" value="SVC54919.1"/>
    <property type="molecule type" value="Genomic_DNA"/>
</dbReference>
<gene>
    <name evidence="1" type="ORF">METZ01_LOCUS307773</name>
</gene>
<sequence length="346" mass="35749">VYCCTDATAGANVWKSVGAGSDNIVPQTVWNERGSTYGYSTGGQGYPATPPHTDWEDIERFPFASDANSVDTGGNMTDGLTHSCGHSSETHAYQSGSYPTGTNLILKYSFASPGSGSSDIGNLVGGNNTGQYGACGAADPETTAKGYIASGYAGGYLVDIVSISFVSDGNAVDSGYDLALVSYHTQGVGSPLKGYTFGGNQSGGQISNIQAYSYSSMANATSVANLIHNQYGLPGCNSSGTHGYRCGGTNHTNSGYPPGEYGVNEIEKFNFSTEADSTDIADLTRVVQHPGAASSMTNGYILGGYIGDSPSVYGDNIEKYPFATDTNATDVASLIRGATLRAGHQV</sequence>
<feature type="non-terminal residue" evidence="1">
    <location>
        <position position="1"/>
    </location>
</feature>
<proteinExistence type="predicted"/>
<dbReference type="AlphaFoldDB" id="A0A382N1A5"/>
<accession>A0A382N1A5</accession>
<reference evidence="1" key="1">
    <citation type="submission" date="2018-05" db="EMBL/GenBank/DDBJ databases">
        <authorList>
            <person name="Lanie J.A."/>
            <person name="Ng W.-L."/>
            <person name="Kazmierczak K.M."/>
            <person name="Andrzejewski T.M."/>
            <person name="Davidsen T.M."/>
            <person name="Wayne K.J."/>
            <person name="Tettelin H."/>
            <person name="Glass J.I."/>
            <person name="Rusch D."/>
            <person name="Podicherti R."/>
            <person name="Tsui H.-C.T."/>
            <person name="Winkler M.E."/>
        </authorList>
    </citation>
    <scope>NUCLEOTIDE SEQUENCE</scope>
</reference>
<protein>
    <submittedName>
        <fullName evidence="1">Uncharacterized protein</fullName>
    </submittedName>
</protein>